<gene>
    <name evidence="2" type="ORF">HMPREF3216_00161</name>
</gene>
<dbReference type="EMBL" id="LRQA01000007">
    <property type="protein sequence ID" value="KXA19330.1"/>
    <property type="molecule type" value="Genomic_DNA"/>
</dbReference>
<dbReference type="PATRIC" id="fig|2702.99.peg.158"/>
<dbReference type="SUPFAM" id="SSF143011">
    <property type="entry name" value="RelE-like"/>
    <property type="match status" value="1"/>
</dbReference>
<dbReference type="InterPro" id="IPR035093">
    <property type="entry name" value="RelE/ParE_toxin_dom_sf"/>
</dbReference>
<name>A0A133NSS5_GARVA</name>
<dbReference type="OrthoDB" id="3268478at2"/>
<accession>A0A133NSS5</accession>
<evidence type="ECO:0000256" key="1">
    <source>
        <dbReference type="ARBA" id="ARBA00022649"/>
    </source>
</evidence>
<sequence length="107" mass="12930">MDEYKIKVTRQAKEHLALIREYIATELQAPIVAKRMLELLKSEMMSLQTMPYRVKLISEQPWCELGFRRIRVKNYYVYFCVDDSRKEVQILAVIYVRRDQTKQLEEL</sequence>
<dbReference type="Gene3D" id="3.30.2310.20">
    <property type="entry name" value="RelE-like"/>
    <property type="match status" value="1"/>
</dbReference>
<evidence type="ECO:0000313" key="3">
    <source>
        <dbReference type="Proteomes" id="UP000070558"/>
    </source>
</evidence>
<comment type="caution">
    <text evidence="2">The sequence shown here is derived from an EMBL/GenBank/DDBJ whole genome shotgun (WGS) entry which is preliminary data.</text>
</comment>
<dbReference type="AlphaFoldDB" id="A0A133NSS5"/>
<dbReference type="Proteomes" id="UP000070558">
    <property type="component" value="Unassembled WGS sequence"/>
</dbReference>
<keyword evidence="1" id="KW-1277">Toxin-antitoxin system</keyword>
<organism evidence="2 3">
    <name type="scientific">Gardnerella vaginalis</name>
    <dbReference type="NCBI Taxonomy" id="2702"/>
    <lineage>
        <taxon>Bacteria</taxon>
        <taxon>Bacillati</taxon>
        <taxon>Actinomycetota</taxon>
        <taxon>Actinomycetes</taxon>
        <taxon>Bifidobacteriales</taxon>
        <taxon>Bifidobacteriaceae</taxon>
        <taxon>Gardnerella</taxon>
    </lineage>
</organism>
<evidence type="ECO:0000313" key="2">
    <source>
        <dbReference type="EMBL" id="KXA19330.1"/>
    </source>
</evidence>
<dbReference type="InterPro" id="IPR007712">
    <property type="entry name" value="RelE/ParE_toxin"/>
</dbReference>
<dbReference type="RefSeq" id="WP_004133090.1">
    <property type="nucleotide sequence ID" value="NZ_JBLLPD010000001.1"/>
</dbReference>
<reference evidence="2 3" key="1">
    <citation type="submission" date="2016-01" db="EMBL/GenBank/DDBJ databases">
        <authorList>
            <person name="Oliw E.H."/>
        </authorList>
    </citation>
    <scope>NUCLEOTIDE SEQUENCE [LARGE SCALE GENOMIC DNA]</scope>
    <source>
        <strain evidence="2 3">GED7760B</strain>
    </source>
</reference>
<protein>
    <submittedName>
        <fullName evidence="2">Toxin-antitoxin system, toxin component, RelE family</fullName>
    </submittedName>
</protein>
<proteinExistence type="predicted"/>
<dbReference type="Pfam" id="PF05016">
    <property type="entry name" value="ParE_toxin"/>
    <property type="match status" value="1"/>
</dbReference>